<sequence>MPALYAKIFLSESANAANLRRMTLDYKNINQDLSLLYNEWGSYD</sequence>
<evidence type="ECO:0000313" key="2">
    <source>
        <dbReference type="Proteomes" id="UP000225833"/>
    </source>
</evidence>
<evidence type="ECO:0000313" key="1">
    <source>
        <dbReference type="EMBL" id="PHM22606.1"/>
    </source>
</evidence>
<protein>
    <submittedName>
        <fullName evidence="1">Uncharacterized protein</fullName>
    </submittedName>
</protein>
<dbReference type="EMBL" id="NIBS01000057">
    <property type="protein sequence ID" value="PHM22606.1"/>
    <property type="molecule type" value="Genomic_DNA"/>
</dbReference>
<dbReference type="Proteomes" id="UP000225833">
    <property type="component" value="Unassembled WGS sequence"/>
</dbReference>
<accession>A0A2D0ILE4</accession>
<comment type="caution">
    <text evidence="1">The sequence shown here is derived from an EMBL/GenBank/DDBJ whole genome shotgun (WGS) entry which is preliminary data.</text>
</comment>
<reference evidence="1 2" key="1">
    <citation type="journal article" date="2017" name="Nat. Microbiol.">
        <title>Natural product diversity associated with the nematode symbionts Photorhabdus and Xenorhabdus.</title>
        <authorList>
            <person name="Tobias N.J."/>
            <person name="Wolff H."/>
            <person name="Djahanschiri B."/>
            <person name="Grundmann F."/>
            <person name="Kronenwerth M."/>
            <person name="Shi Y.M."/>
            <person name="Simonyi S."/>
            <person name="Grun P."/>
            <person name="Shapiro-Ilan D."/>
            <person name="Pidot S.J."/>
            <person name="Stinear T.P."/>
            <person name="Ebersberger I."/>
            <person name="Bode H.B."/>
        </authorList>
    </citation>
    <scope>NUCLEOTIDE SEQUENCE [LARGE SCALE GENOMIC DNA]</scope>
    <source>
        <strain evidence="1 2">DSM 16342</strain>
    </source>
</reference>
<dbReference type="AlphaFoldDB" id="A0A2D0ILE4"/>
<gene>
    <name evidence="1" type="ORF">Xbud_03738</name>
</gene>
<organism evidence="1 2">
    <name type="scientific">Xenorhabdus budapestensis</name>
    <dbReference type="NCBI Taxonomy" id="290110"/>
    <lineage>
        <taxon>Bacteria</taxon>
        <taxon>Pseudomonadati</taxon>
        <taxon>Pseudomonadota</taxon>
        <taxon>Gammaproteobacteria</taxon>
        <taxon>Enterobacterales</taxon>
        <taxon>Morganellaceae</taxon>
        <taxon>Xenorhabdus</taxon>
    </lineage>
</organism>
<name>A0A2D0ILE4_XENBU</name>
<proteinExistence type="predicted"/>